<feature type="region of interest" description="Disordered" evidence="1">
    <location>
        <begin position="90"/>
        <end position="119"/>
    </location>
</feature>
<feature type="compositionally biased region" description="Polar residues" evidence="1">
    <location>
        <begin position="43"/>
        <end position="54"/>
    </location>
</feature>
<feature type="compositionally biased region" description="Polar residues" evidence="1">
    <location>
        <begin position="203"/>
        <end position="227"/>
    </location>
</feature>
<feature type="compositionally biased region" description="Polar residues" evidence="1">
    <location>
        <begin position="171"/>
        <end position="182"/>
    </location>
</feature>
<reference evidence="2 3" key="1">
    <citation type="journal article" date="2004" name="Nature">
        <title>Genome evolution in yeasts.</title>
        <authorList>
            <consortium name="Genolevures"/>
            <person name="Dujon B."/>
            <person name="Sherman D."/>
            <person name="Fischer G."/>
            <person name="Durrens P."/>
            <person name="Casaregola S."/>
            <person name="Lafontaine I."/>
            <person name="de Montigny J."/>
            <person name="Marck C."/>
            <person name="Neuveglise C."/>
            <person name="Talla E."/>
            <person name="Goffard N."/>
            <person name="Frangeul L."/>
            <person name="Aigle M."/>
            <person name="Anthouard V."/>
            <person name="Babour A."/>
            <person name="Barbe V."/>
            <person name="Barnay S."/>
            <person name="Blanchin S."/>
            <person name="Beckerich J.M."/>
            <person name="Beyne E."/>
            <person name="Bleykasten C."/>
            <person name="Boisrame A."/>
            <person name="Boyer J."/>
            <person name="Cattolico L."/>
            <person name="Confanioleri F."/>
            <person name="de Daruvar A."/>
            <person name="Despons L."/>
            <person name="Fabre E."/>
            <person name="Fairhead C."/>
            <person name="Ferry-Dumazet H."/>
            <person name="Groppi A."/>
            <person name="Hantraye F."/>
            <person name="Hennequin C."/>
            <person name="Jauniaux N."/>
            <person name="Joyet P."/>
            <person name="Kachouri R."/>
            <person name="Kerrest A."/>
            <person name="Koszul R."/>
            <person name="Lemaire M."/>
            <person name="Lesur I."/>
            <person name="Ma L."/>
            <person name="Muller H."/>
            <person name="Nicaud J.M."/>
            <person name="Nikolski M."/>
            <person name="Oztas S."/>
            <person name="Ozier-Kalogeropoulos O."/>
            <person name="Pellenz S."/>
            <person name="Potier S."/>
            <person name="Richard G.F."/>
            <person name="Straub M.L."/>
            <person name="Suleau A."/>
            <person name="Swennene D."/>
            <person name="Tekaia F."/>
            <person name="Wesolowski-Louvel M."/>
            <person name="Westhof E."/>
            <person name="Wirth B."/>
            <person name="Zeniou-Meyer M."/>
            <person name="Zivanovic I."/>
            <person name="Bolotin-Fukuhara M."/>
            <person name="Thierry A."/>
            <person name="Bouchier C."/>
            <person name="Caudron B."/>
            <person name="Scarpelli C."/>
            <person name="Gaillardin C."/>
            <person name="Weissenbach J."/>
            <person name="Wincker P."/>
            <person name="Souciet J.L."/>
        </authorList>
    </citation>
    <scope>NUCLEOTIDE SEQUENCE [LARGE SCALE GENOMIC DNA]</scope>
    <source>
        <strain evidence="3">ATCC 8585 / CBS 2359 / DSM 70799 / NBRC 1267 / NRRL Y-1140 / WM37</strain>
    </source>
</reference>
<evidence type="ECO:0000313" key="3">
    <source>
        <dbReference type="Proteomes" id="UP000000598"/>
    </source>
</evidence>
<dbReference type="InParanoid" id="Q6CIY1"/>
<feature type="compositionally biased region" description="Basic and acidic residues" evidence="1">
    <location>
        <begin position="280"/>
        <end position="290"/>
    </location>
</feature>
<feature type="compositionally biased region" description="Basic residues" evidence="1">
    <location>
        <begin position="97"/>
        <end position="107"/>
    </location>
</feature>
<feature type="region of interest" description="Disordered" evidence="1">
    <location>
        <begin position="280"/>
        <end position="299"/>
    </location>
</feature>
<proteinExistence type="predicted"/>
<organism evidence="2 3">
    <name type="scientific">Kluyveromyces lactis (strain ATCC 8585 / CBS 2359 / DSM 70799 / NBRC 1267 / NRRL Y-1140 / WM37)</name>
    <name type="common">Yeast</name>
    <name type="synonym">Candida sphaerica</name>
    <dbReference type="NCBI Taxonomy" id="284590"/>
    <lineage>
        <taxon>Eukaryota</taxon>
        <taxon>Fungi</taxon>
        <taxon>Dikarya</taxon>
        <taxon>Ascomycota</taxon>
        <taxon>Saccharomycotina</taxon>
        <taxon>Saccharomycetes</taxon>
        <taxon>Saccharomycetales</taxon>
        <taxon>Saccharomycetaceae</taxon>
        <taxon>Kluyveromyces</taxon>
    </lineage>
</organism>
<dbReference type="EMBL" id="CR382126">
    <property type="protein sequence ID" value="CAG98816.1"/>
    <property type="molecule type" value="Genomic_DNA"/>
</dbReference>
<dbReference type="GeneID" id="2895367"/>
<dbReference type="PaxDb" id="284590-Q6CIY1"/>
<evidence type="ECO:0000313" key="2">
    <source>
        <dbReference type="EMBL" id="CAG98816.1"/>
    </source>
</evidence>
<keyword evidence="3" id="KW-1185">Reference proteome</keyword>
<dbReference type="KEGG" id="kla:KLLA0_F23078g"/>
<sequence length="299" mass="32994">MSEQPSLVGHSVRDIDDSENPDFVPEKMPDFSQLNESVRRLNLKNSSPDDSDQYTSVAELNKEGALLTDDQDVDLDDIIAKGLDDISELKSSLENKKKIKNKKKTKKSSSSGSLSQDFSYSISPVHSGTVDSLVTSTDPIDDNIVAPTAGDLTDGGKSRARSTNKTEKRASVTSDSSHSVIRNSYGEIINDNSERPHLARGDSYQQSVDDLENSASNGRSGRSTSKRFQNDYLRSLSRSLQRDHADHKSVSDDTGVQAQDIYSTTSYSISQRYVENAPHVIRESHEEHTARHPAAPHRN</sequence>
<evidence type="ECO:0000256" key="1">
    <source>
        <dbReference type="SAM" id="MobiDB-lite"/>
    </source>
</evidence>
<protein>
    <submittedName>
        <fullName evidence="2">KLLA0F23078p</fullName>
    </submittedName>
</protein>
<feature type="region of interest" description="Disordered" evidence="1">
    <location>
        <begin position="133"/>
        <end position="258"/>
    </location>
</feature>
<dbReference type="AlphaFoldDB" id="Q6CIY1"/>
<dbReference type="HOGENOM" id="CLU_060982_0_0_1"/>
<dbReference type="eggNOG" id="ENOG502S0IJ">
    <property type="taxonomic scope" value="Eukaryota"/>
</dbReference>
<feature type="compositionally biased region" description="Basic and acidic residues" evidence="1">
    <location>
        <begin position="240"/>
        <end position="251"/>
    </location>
</feature>
<dbReference type="FunCoup" id="Q6CIY1">
    <property type="interactions" value="73"/>
</dbReference>
<feature type="region of interest" description="Disordered" evidence="1">
    <location>
        <begin position="1"/>
        <end position="54"/>
    </location>
</feature>
<dbReference type="Proteomes" id="UP000000598">
    <property type="component" value="Chromosome F"/>
</dbReference>
<dbReference type="OMA" id="DARMYST"/>
<dbReference type="RefSeq" id="XP_456108.1">
    <property type="nucleotide sequence ID" value="XM_456108.1"/>
</dbReference>
<gene>
    <name evidence="2" type="ORF">KLLA0_F23078g</name>
</gene>
<accession>Q6CIY1</accession>
<name>Q6CIY1_KLULA</name>